<comment type="caution">
    <text evidence="14">The sequence shown here is derived from an EMBL/GenBank/DDBJ whole genome shotgun (WGS) entry which is preliminary data.</text>
</comment>
<dbReference type="InterPro" id="IPR034015">
    <property type="entry name" value="M1_LTA4H"/>
</dbReference>
<evidence type="ECO:0000256" key="11">
    <source>
        <dbReference type="PIRSR" id="PIRSR634015-3"/>
    </source>
</evidence>
<dbReference type="Gene3D" id="3.30.2010.30">
    <property type="match status" value="1"/>
</dbReference>
<dbReference type="Gene3D" id="2.60.40.1730">
    <property type="entry name" value="tricorn interacting facor f3 domain"/>
    <property type="match status" value="1"/>
</dbReference>
<feature type="binding site" evidence="11">
    <location>
        <position position="312"/>
    </location>
    <ligand>
        <name>Zn(2+)</name>
        <dbReference type="ChEBI" id="CHEBI:29105"/>
        <note>catalytic</note>
    </ligand>
</feature>
<keyword evidence="7 11" id="KW-0862">Zinc</keyword>
<feature type="signal peptide" evidence="12">
    <location>
        <begin position="1"/>
        <end position="23"/>
    </location>
</feature>
<dbReference type="GO" id="GO:0008237">
    <property type="term" value="F:metallopeptidase activity"/>
    <property type="evidence" value="ECO:0007669"/>
    <property type="project" value="UniProtKB-KW"/>
</dbReference>
<evidence type="ECO:0000313" key="15">
    <source>
        <dbReference type="Proteomes" id="UP001295684"/>
    </source>
</evidence>
<dbReference type="InterPro" id="IPR042097">
    <property type="entry name" value="Aminopeptidase_N-like_N_sf"/>
</dbReference>
<dbReference type="EMBL" id="CAMPGE010002787">
    <property type="protein sequence ID" value="CAI2361597.1"/>
    <property type="molecule type" value="Genomic_DNA"/>
</dbReference>
<dbReference type="SUPFAM" id="SSF48371">
    <property type="entry name" value="ARM repeat"/>
    <property type="match status" value="1"/>
</dbReference>
<feature type="binding site" evidence="11">
    <location>
        <position position="335"/>
    </location>
    <ligand>
        <name>Zn(2+)</name>
        <dbReference type="ChEBI" id="CHEBI:29105"/>
        <note>catalytic</note>
    </ligand>
</feature>
<dbReference type="GO" id="GO:0006508">
    <property type="term" value="P:proteolysis"/>
    <property type="evidence" value="ECO:0007669"/>
    <property type="project" value="UniProtKB-KW"/>
</dbReference>
<comment type="similarity">
    <text evidence="2">Belongs to the peptidase M1 family.</text>
</comment>
<feature type="active site" description="Proton donor" evidence="9">
    <location>
        <position position="400"/>
    </location>
</feature>
<sequence>MHNHLKPVLLISILACTALASHAIDEATFSNFNEIQTQHFVLDIDINFSRKVFSGTQTLHMKSLNKDLAEVYLDINDLTIYSIEDEEANNFEYKIDSPNPILGQRLTILIPSDQRGKENYIFVISYKTSPTAEAISWLTPEQTSGKKLPYMFTQSESIHARSLAPFQDTPSIKSTYVVNTTTDVEFVTRVSGNITYDYTDCMSRYSTFEMNIPVQSYLLAIASGNLVERRIGNRTFVISEPEEIEKVANEFSELEDFLSEAERLTIPYEWGVYKLLILPPSFPFGGMENPLLTFASPAIVPGDKSSVDVAIHEIAHSWFGNLVTNNNWTNFWLNEGFTTFLERKTVRNIFGEDFMKVTAKLENQTVYFEILDYGLDNGFTSLHPVFNGTHPDEALSDIPYEKGFQFLIYLESLIGEDYMLEFLRSYLKNFAYTSIDVTNFISFFSEYVHQKFTTTDAEKILSKIDFDAWIYAPGLPPITVDFETKEYNDAIELAQSFLDAKANATSALQIFKSFSVNLKGLFISHLIDNQEIVDDCMAQYIYDTLQLGDEINGEVVFRWLIVAIRSGQLRAPFESADEFVGSIGRMKYVIPVYQAMLDSNAAIAKEIFNKHEDFYHPIAIKAIQDIFSEDVLISA</sequence>
<dbReference type="Gene3D" id="1.10.390.10">
    <property type="entry name" value="Neutral Protease Domain 2"/>
    <property type="match status" value="1"/>
</dbReference>
<dbReference type="InterPro" id="IPR049980">
    <property type="entry name" value="LTA4H_cat"/>
</dbReference>
<dbReference type="SMART" id="SM01263">
    <property type="entry name" value="Leuk-A4-hydro_C"/>
    <property type="match status" value="1"/>
</dbReference>
<name>A0AAD1U6T5_EUPCR</name>
<dbReference type="InterPro" id="IPR016024">
    <property type="entry name" value="ARM-type_fold"/>
</dbReference>
<keyword evidence="12" id="KW-0732">Signal</keyword>
<evidence type="ECO:0000256" key="7">
    <source>
        <dbReference type="ARBA" id="ARBA00022833"/>
    </source>
</evidence>
<feature type="binding site" evidence="10">
    <location>
        <begin position="585"/>
        <end position="587"/>
    </location>
    <ligand>
        <name>a peptide</name>
        <dbReference type="ChEBI" id="CHEBI:60466"/>
    </ligand>
</feature>
<evidence type="ECO:0000256" key="10">
    <source>
        <dbReference type="PIRSR" id="PIRSR634015-2"/>
    </source>
</evidence>
<keyword evidence="4" id="KW-0645">Protease</keyword>
<evidence type="ECO:0000313" key="14">
    <source>
        <dbReference type="EMBL" id="CAI2361597.1"/>
    </source>
</evidence>
<feature type="domain" description="Peptidase M1 leukotriene A4 hydrolase/aminopeptidase C-terminal" evidence="13">
    <location>
        <begin position="485"/>
        <end position="627"/>
    </location>
</feature>
<evidence type="ECO:0000256" key="1">
    <source>
        <dbReference type="ARBA" id="ARBA00004496"/>
    </source>
</evidence>
<comment type="subcellular location">
    <subcellularLocation>
        <location evidence="1">Cytoplasm</location>
    </subcellularLocation>
</comment>
<evidence type="ECO:0000256" key="12">
    <source>
        <dbReference type="SAM" id="SignalP"/>
    </source>
</evidence>
<keyword evidence="15" id="KW-1185">Reference proteome</keyword>
<evidence type="ECO:0000256" key="8">
    <source>
        <dbReference type="ARBA" id="ARBA00023049"/>
    </source>
</evidence>
<keyword evidence="8" id="KW-0482">Metalloprotease</keyword>
<feature type="binding site" evidence="10">
    <location>
        <begin position="154"/>
        <end position="156"/>
    </location>
    <ligand>
        <name>a peptide</name>
        <dbReference type="ChEBI" id="CHEBI:60466"/>
    </ligand>
</feature>
<protein>
    <recommendedName>
        <fullName evidence="13">Peptidase M1 leukotriene A4 hydrolase/aminopeptidase C-terminal domain-containing protein</fullName>
    </recommendedName>
</protein>
<dbReference type="FunFam" id="3.30.2010.30:FF:000001">
    <property type="entry name" value="Leukotriene A(4) hydrolase"/>
    <property type="match status" value="1"/>
</dbReference>
<dbReference type="AlphaFoldDB" id="A0AAD1U6T5"/>
<feature type="active site" description="Proton acceptor" evidence="9">
    <location>
        <position position="313"/>
    </location>
</feature>
<dbReference type="InterPro" id="IPR045357">
    <property type="entry name" value="Aminopeptidase_N-like_N"/>
</dbReference>
<dbReference type="PRINTS" id="PR00756">
    <property type="entry name" value="ALADIPTASE"/>
</dbReference>
<dbReference type="InterPro" id="IPR027268">
    <property type="entry name" value="Peptidase_M4/M1_CTD_sf"/>
</dbReference>
<dbReference type="CDD" id="cd09599">
    <property type="entry name" value="M1_LTA4H"/>
    <property type="match status" value="1"/>
</dbReference>
<keyword evidence="6" id="KW-0378">Hydrolase</keyword>
<dbReference type="Pfam" id="PF17900">
    <property type="entry name" value="Peptidase_M1_N"/>
    <property type="match status" value="1"/>
</dbReference>
<evidence type="ECO:0000256" key="6">
    <source>
        <dbReference type="ARBA" id="ARBA00022801"/>
    </source>
</evidence>
<dbReference type="InterPro" id="IPR038502">
    <property type="entry name" value="M1_LTA-4_hydro/amino_C_sf"/>
</dbReference>
<dbReference type="InterPro" id="IPR014782">
    <property type="entry name" value="Peptidase_M1_dom"/>
</dbReference>
<dbReference type="GO" id="GO:0005829">
    <property type="term" value="C:cytosol"/>
    <property type="evidence" value="ECO:0007669"/>
    <property type="project" value="TreeGrafter"/>
</dbReference>
<keyword evidence="5 11" id="KW-0479">Metal-binding</keyword>
<dbReference type="PANTHER" id="PTHR45726">
    <property type="entry name" value="LEUKOTRIENE A-4 HYDROLASE"/>
    <property type="match status" value="1"/>
</dbReference>
<evidence type="ECO:0000256" key="4">
    <source>
        <dbReference type="ARBA" id="ARBA00022670"/>
    </source>
</evidence>
<organism evidence="14 15">
    <name type="scientific">Euplotes crassus</name>
    <dbReference type="NCBI Taxonomy" id="5936"/>
    <lineage>
        <taxon>Eukaryota</taxon>
        <taxon>Sar</taxon>
        <taxon>Alveolata</taxon>
        <taxon>Ciliophora</taxon>
        <taxon>Intramacronucleata</taxon>
        <taxon>Spirotrichea</taxon>
        <taxon>Hypotrichia</taxon>
        <taxon>Euplotida</taxon>
        <taxon>Euplotidae</taxon>
        <taxon>Moneuplotes</taxon>
    </lineage>
</organism>
<dbReference type="GO" id="GO:0008270">
    <property type="term" value="F:zinc ion binding"/>
    <property type="evidence" value="ECO:0007669"/>
    <property type="project" value="InterPro"/>
</dbReference>
<proteinExistence type="inferred from homology"/>
<feature type="chain" id="PRO_5041933106" description="Peptidase M1 leukotriene A4 hydrolase/aminopeptidase C-terminal domain-containing protein" evidence="12">
    <location>
        <begin position="24"/>
        <end position="635"/>
    </location>
</feature>
<dbReference type="Gene3D" id="1.25.40.320">
    <property type="entry name" value="Peptidase M1, leukotriene A4 hydrolase/aminopeptidase C-terminal domain"/>
    <property type="match status" value="1"/>
</dbReference>
<reference evidence="14" key="1">
    <citation type="submission" date="2023-07" db="EMBL/GenBank/DDBJ databases">
        <authorList>
            <consortium name="AG Swart"/>
            <person name="Singh M."/>
            <person name="Singh A."/>
            <person name="Seah K."/>
            <person name="Emmerich C."/>
        </authorList>
    </citation>
    <scope>NUCLEOTIDE SEQUENCE</scope>
    <source>
        <strain evidence="14">DP1</strain>
    </source>
</reference>
<evidence type="ECO:0000256" key="5">
    <source>
        <dbReference type="ARBA" id="ARBA00022723"/>
    </source>
</evidence>
<dbReference type="InterPro" id="IPR015211">
    <property type="entry name" value="Peptidase_M1_C"/>
</dbReference>
<dbReference type="Proteomes" id="UP001295684">
    <property type="component" value="Unassembled WGS sequence"/>
</dbReference>
<dbReference type="InterPro" id="IPR001930">
    <property type="entry name" value="Peptidase_M1"/>
</dbReference>
<feature type="binding site" evidence="11">
    <location>
        <position position="316"/>
    </location>
    <ligand>
        <name>Zn(2+)</name>
        <dbReference type="ChEBI" id="CHEBI:29105"/>
        <note>catalytic</note>
    </ligand>
</feature>
<dbReference type="SUPFAM" id="SSF55486">
    <property type="entry name" value="Metalloproteases ('zincins'), catalytic domain"/>
    <property type="match status" value="1"/>
</dbReference>
<feature type="binding site" evidence="10">
    <location>
        <begin position="283"/>
        <end position="288"/>
    </location>
    <ligand>
        <name>a peptide</name>
        <dbReference type="ChEBI" id="CHEBI:60466"/>
    </ligand>
</feature>
<evidence type="ECO:0000259" key="13">
    <source>
        <dbReference type="SMART" id="SM01263"/>
    </source>
</evidence>
<keyword evidence="3" id="KW-0963">Cytoplasm</keyword>
<dbReference type="SUPFAM" id="SSF63737">
    <property type="entry name" value="Leukotriene A4 hydrolase N-terminal domain"/>
    <property type="match status" value="1"/>
</dbReference>
<dbReference type="PANTHER" id="PTHR45726:SF3">
    <property type="entry name" value="LEUKOTRIENE A-4 HYDROLASE"/>
    <property type="match status" value="1"/>
</dbReference>
<comment type="cofactor">
    <cofactor evidence="11">
        <name>Zn(2+)</name>
        <dbReference type="ChEBI" id="CHEBI:29105"/>
    </cofactor>
    <text evidence="11">Binds 1 zinc ion per subunit.</text>
</comment>
<dbReference type="Pfam" id="PF09127">
    <property type="entry name" value="Leuk-A4-hydro_C"/>
    <property type="match status" value="1"/>
</dbReference>
<gene>
    <name evidence="14" type="ORF">ECRASSUSDP1_LOCUS2909</name>
</gene>
<evidence type="ECO:0000256" key="9">
    <source>
        <dbReference type="PIRSR" id="PIRSR634015-1"/>
    </source>
</evidence>
<evidence type="ECO:0000256" key="2">
    <source>
        <dbReference type="ARBA" id="ARBA00010136"/>
    </source>
</evidence>
<dbReference type="Pfam" id="PF01433">
    <property type="entry name" value="Peptidase_M1"/>
    <property type="match status" value="1"/>
</dbReference>
<accession>A0AAD1U6T5</accession>
<evidence type="ECO:0000256" key="3">
    <source>
        <dbReference type="ARBA" id="ARBA00022490"/>
    </source>
</evidence>